<evidence type="ECO:0000256" key="5">
    <source>
        <dbReference type="ARBA" id="ARBA00048391"/>
    </source>
</evidence>
<dbReference type="Pfam" id="PF17827">
    <property type="entry name" value="PrmC_N"/>
    <property type="match status" value="1"/>
</dbReference>
<dbReference type="Pfam" id="PF05175">
    <property type="entry name" value="MTS"/>
    <property type="match status" value="1"/>
</dbReference>
<feature type="domain" description="Release factor glutamine methyltransferase N-terminal" evidence="7">
    <location>
        <begin position="160"/>
        <end position="222"/>
    </location>
</feature>
<evidence type="ECO:0000313" key="8">
    <source>
        <dbReference type="EMBL" id="PWB71064.1"/>
    </source>
</evidence>
<dbReference type="AlphaFoldDB" id="A0A855X5G3"/>
<dbReference type="CDD" id="cd02440">
    <property type="entry name" value="AdoMet_MTases"/>
    <property type="match status" value="1"/>
</dbReference>
<dbReference type="InterPro" id="IPR029063">
    <property type="entry name" value="SAM-dependent_MTases_sf"/>
</dbReference>
<dbReference type="SUPFAM" id="SSF53335">
    <property type="entry name" value="S-adenosyl-L-methionine-dependent methyltransferases"/>
    <property type="match status" value="1"/>
</dbReference>
<dbReference type="InterPro" id="IPR019874">
    <property type="entry name" value="RF_methyltr_PrmC"/>
</dbReference>
<dbReference type="EC" id="2.1.1.297" evidence="1"/>
<dbReference type="Gene3D" id="1.10.8.10">
    <property type="entry name" value="DNA helicase RuvA subunit, C-terminal domain"/>
    <property type="match status" value="1"/>
</dbReference>
<dbReference type="Proteomes" id="UP000250918">
    <property type="component" value="Unassembled WGS sequence"/>
</dbReference>
<feature type="domain" description="Methyltransferase small" evidence="6">
    <location>
        <begin position="261"/>
        <end position="352"/>
    </location>
</feature>
<accession>A0A855X5G3</accession>
<dbReference type="NCBIfam" id="TIGR00536">
    <property type="entry name" value="hemK_fam"/>
    <property type="match status" value="1"/>
</dbReference>
<dbReference type="InterPro" id="IPR040758">
    <property type="entry name" value="PrmC_N"/>
</dbReference>
<dbReference type="InterPro" id="IPR004556">
    <property type="entry name" value="HemK-like"/>
</dbReference>
<dbReference type="InterPro" id="IPR007848">
    <property type="entry name" value="Small_mtfrase_dom"/>
</dbReference>
<dbReference type="NCBIfam" id="TIGR03534">
    <property type="entry name" value="RF_mod_PrmC"/>
    <property type="match status" value="1"/>
</dbReference>
<sequence>MDTVRLGAAQNTTHVHAAGRAVHPPRRLPVRIRYELVRLRHDLGRSAVRHRRHRQQDPVAAAVFPAGDFQRAWHDYWQPARPRCLREDGSCGHVVAVVLRHAGDISDSALGAVQSGDDESGLLLAYRAGRPGLSGRVPENPSGVNVKRSLAAFIAEHAPTLRAAGIDQAEAEIELILCHLLNVGRLELVLHGTEQLDDNLMQRFNEILKQRATRYPLQYILGESWFYGRKFRVTPAVMVPTPETELLCDAAIGFSRSNGFKRRRVLDLGVGSGVVAVTVALELKAIGIEPAVVALDISEEAIEVARYNAEHLGAAKWITFRHSDHFSAVTSEERFDLILSNPPYIAEQDYHTLPPEVLADPKIALTSGHEGLDAIKRLLDEAPHYLADGG</sequence>
<dbReference type="PROSITE" id="PS00092">
    <property type="entry name" value="N6_MTASE"/>
    <property type="match status" value="1"/>
</dbReference>
<keyword evidence="3 8" id="KW-0808">Transferase</keyword>
<comment type="catalytic activity">
    <reaction evidence="5">
        <text>L-glutaminyl-[peptide chain release factor] + S-adenosyl-L-methionine = N(5)-methyl-L-glutaminyl-[peptide chain release factor] + S-adenosyl-L-homocysteine + H(+)</text>
        <dbReference type="Rhea" id="RHEA:42896"/>
        <dbReference type="Rhea" id="RHEA-COMP:10271"/>
        <dbReference type="Rhea" id="RHEA-COMP:10272"/>
        <dbReference type="ChEBI" id="CHEBI:15378"/>
        <dbReference type="ChEBI" id="CHEBI:30011"/>
        <dbReference type="ChEBI" id="CHEBI:57856"/>
        <dbReference type="ChEBI" id="CHEBI:59789"/>
        <dbReference type="ChEBI" id="CHEBI:61891"/>
        <dbReference type="EC" id="2.1.1.297"/>
    </reaction>
</comment>
<dbReference type="Gene3D" id="3.40.50.150">
    <property type="entry name" value="Vaccinia Virus protein VP39"/>
    <property type="match status" value="1"/>
</dbReference>
<evidence type="ECO:0000256" key="3">
    <source>
        <dbReference type="ARBA" id="ARBA00022679"/>
    </source>
</evidence>
<dbReference type="GO" id="GO:0003676">
    <property type="term" value="F:nucleic acid binding"/>
    <property type="evidence" value="ECO:0007669"/>
    <property type="project" value="InterPro"/>
</dbReference>
<evidence type="ECO:0000313" key="9">
    <source>
        <dbReference type="Proteomes" id="UP000250918"/>
    </source>
</evidence>
<evidence type="ECO:0000256" key="4">
    <source>
        <dbReference type="ARBA" id="ARBA00022691"/>
    </source>
</evidence>
<feature type="non-terminal residue" evidence="8">
    <location>
        <position position="390"/>
    </location>
</feature>
<dbReference type="InterPro" id="IPR050320">
    <property type="entry name" value="N5-glutamine_MTase"/>
</dbReference>
<keyword evidence="4" id="KW-0949">S-adenosyl-L-methionine</keyword>
<organism evidence="8 9">
    <name type="scientific">candidate division GN15 bacterium</name>
    <dbReference type="NCBI Taxonomy" id="2072418"/>
    <lineage>
        <taxon>Bacteria</taxon>
        <taxon>candidate division GN15</taxon>
    </lineage>
</organism>
<dbReference type="EMBL" id="PQAP01000128">
    <property type="protein sequence ID" value="PWB71064.1"/>
    <property type="molecule type" value="Genomic_DNA"/>
</dbReference>
<keyword evidence="2 8" id="KW-0489">Methyltransferase</keyword>
<evidence type="ECO:0000256" key="1">
    <source>
        <dbReference type="ARBA" id="ARBA00012771"/>
    </source>
</evidence>
<proteinExistence type="predicted"/>
<evidence type="ECO:0000256" key="2">
    <source>
        <dbReference type="ARBA" id="ARBA00022603"/>
    </source>
</evidence>
<evidence type="ECO:0000259" key="6">
    <source>
        <dbReference type="Pfam" id="PF05175"/>
    </source>
</evidence>
<reference evidence="8 9" key="1">
    <citation type="journal article" date="2018" name="ISME J.">
        <title>A methanotrophic archaeon couples anaerobic oxidation of methane to Fe(III) reduction.</title>
        <authorList>
            <person name="Cai C."/>
            <person name="Leu A.O."/>
            <person name="Xie G.J."/>
            <person name="Guo J."/>
            <person name="Feng Y."/>
            <person name="Zhao J.X."/>
            <person name="Tyson G.W."/>
            <person name="Yuan Z."/>
            <person name="Hu S."/>
        </authorList>
    </citation>
    <scope>NUCLEOTIDE SEQUENCE [LARGE SCALE GENOMIC DNA]</scope>
    <source>
        <strain evidence="8">FeB_12</strain>
    </source>
</reference>
<dbReference type="GO" id="GO:0102559">
    <property type="term" value="F:peptide chain release factor N(5)-glutamine methyltransferase activity"/>
    <property type="evidence" value="ECO:0007669"/>
    <property type="project" value="UniProtKB-EC"/>
</dbReference>
<dbReference type="PANTHER" id="PTHR18895:SF74">
    <property type="entry name" value="MTRF1L RELEASE FACTOR GLUTAMINE METHYLTRANSFERASE"/>
    <property type="match status" value="1"/>
</dbReference>
<evidence type="ECO:0000259" key="7">
    <source>
        <dbReference type="Pfam" id="PF17827"/>
    </source>
</evidence>
<dbReference type="InterPro" id="IPR002052">
    <property type="entry name" value="DNA_methylase_N6_adenine_CS"/>
</dbReference>
<dbReference type="GO" id="GO:0032259">
    <property type="term" value="P:methylation"/>
    <property type="evidence" value="ECO:0007669"/>
    <property type="project" value="UniProtKB-KW"/>
</dbReference>
<protein>
    <recommendedName>
        <fullName evidence="1">peptide chain release factor N(5)-glutamine methyltransferase</fullName>
        <ecNumber evidence="1">2.1.1.297</ecNumber>
    </recommendedName>
</protein>
<name>A0A855X5G3_9BACT</name>
<dbReference type="PANTHER" id="PTHR18895">
    <property type="entry name" value="HEMK METHYLTRANSFERASE"/>
    <property type="match status" value="1"/>
</dbReference>
<comment type="caution">
    <text evidence="8">The sequence shown here is derived from an EMBL/GenBank/DDBJ whole genome shotgun (WGS) entry which is preliminary data.</text>
</comment>
<gene>
    <name evidence="8" type="primary">prmC</name>
    <name evidence="8" type="ORF">C3F09_08345</name>
</gene>